<dbReference type="InterPro" id="IPR009057">
    <property type="entry name" value="Homeodomain-like_sf"/>
</dbReference>
<name>A0A673UNN1_SURSU</name>
<dbReference type="GeneID" id="115284253"/>
<comment type="subcellular location">
    <subcellularLocation>
        <location evidence="1 5 6">Nucleus</location>
    </subcellularLocation>
</comment>
<evidence type="ECO:0000313" key="8">
    <source>
        <dbReference type="Ensembl" id="ENSSSUP00005022882.1"/>
    </source>
</evidence>
<protein>
    <recommendedName>
        <fullName evidence="7">Homeobox domain-containing protein</fullName>
    </recommendedName>
</protein>
<dbReference type="Proteomes" id="UP000472268">
    <property type="component" value="Unplaced"/>
</dbReference>
<dbReference type="GO" id="GO:0005634">
    <property type="term" value="C:nucleus"/>
    <property type="evidence" value="ECO:0007669"/>
    <property type="project" value="UniProtKB-SubCell"/>
</dbReference>
<dbReference type="Ensembl" id="ENSSSUT00005026210.1">
    <property type="protein sequence ID" value="ENSSSUP00005022882.1"/>
    <property type="gene ID" value="ENSSSUG00005014953.1"/>
</dbReference>
<dbReference type="GO" id="GO:0000981">
    <property type="term" value="F:DNA-binding transcription factor activity, RNA polymerase II-specific"/>
    <property type="evidence" value="ECO:0007669"/>
    <property type="project" value="InterPro"/>
</dbReference>
<dbReference type="SUPFAM" id="SSF46689">
    <property type="entry name" value="Homeodomain-like"/>
    <property type="match status" value="1"/>
</dbReference>
<dbReference type="CTD" id="80712"/>
<evidence type="ECO:0000259" key="7">
    <source>
        <dbReference type="PROSITE" id="PS50071"/>
    </source>
</evidence>
<dbReference type="PANTHER" id="PTHR24329:SF545">
    <property type="entry name" value="HOMEOBOX PROTEIN ESX1"/>
    <property type="match status" value="1"/>
</dbReference>
<dbReference type="Pfam" id="PF00046">
    <property type="entry name" value="Homeodomain"/>
    <property type="match status" value="1"/>
</dbReference>
<dbReference type="FunFam" id="1.10.10.60:FF:000361">
    <property type="entry name" value="ESX homeobox 1"/>
    <property type="match status" value="1"/>
</dbReference>
<dbReference type="SMART" id="SM00389">
    <property type="entry name" value="HOX"/>
    <property type="match status" value="1"/>
</dbReference>
<dbReference type="RefSeq" id="XP_029786819.1">
    <property type="nucleotide sequence ID" value="XM_029930959.1"/>
</dbReference>
<evidence type="ECO:0000256" key="6">
    <source>
        <dbReference type="RuleBase" id="RU000682"/>
    </source>
</evidence>
<keyword evidence="4 5" id="KW-0539">Nucleus</keyword>
<evidence type="ECO:0000256" key="4">
    <source>
        <dbReference type="ARBA" id="ARBA00023242"/>
    </source>
</evidence>
<dbReference type="Gene3D" id="1.10.10.60">
    <property type="entry name" value="Homeodomain-like"/>
    <property type="match status" value="1"/>
</dbReference>
<reference evidence="8" key="1">
    <citation type="submission" date="2025-08" db="UniProtKB">
        <authorList>
            <consortium name="Ensembl"/>
        </authorList>
    </citation>
    <scope>IDENTIFICATION</scope>
</reference>
<feature type="DNA-binding region" description="Homeobox" evidence="5">
    <location>
        <begin position="104"/>
        <end position="163"/>
    </location>
</feature>
<evidence type="ECO:0000256" key="1">
    <source>
        <dbReference type="ARBA" id="ARBA00004123"/>
    </source>
</evidence>
<dbReference type="OrthoDB" id="6159439at2759"/>
<dbReference type="InterPro" id="IPR017970">
    <property type="entry name" value="Homeobox_CS"/>
</dbReference>
<dbReference type="CDD" id="cd00086">
    <property type="entry name" value="homeodomain"/>
    <property type="match status" value="1"/>
</dbReference>
<dbReference type="PROSITE" id="PS50071">
    <property type="entry name" value="HOMEOBOX_2"/>
    <property type="match status" value="1"/>
</dbReference>
<proteinExistence type="predicted"/>
<keyword evidence="9" id="KW-1185">Reference proteome</keyword>
<evidence type="ECO:0000313" key="9">
    <source>
        <dbReference type="Proteomes" id="UP000472268"/>
    </source>
</evidence>
<dbReference type="OMA" id="FDEAQYP"/>
<dbReference type="InterPro" id="IPR001356">
    <property type="entry name" value="HD"/>
</dbReference>
<dbReference type="InterPro" id="IPR050649">
    <property type="entry name" value="Paired_Homeobox_TFs"/>
</dbReference>
<feature type="domain" description="Homeobox" evidence="7">
    <location>
        <begin position="102"/>
        <end position="162"/>
    </location>
</feature>
<evidence type="ECO:0000256" key="2">
    <source>
        <dbReference type="ARBA" id="ARBA00023125"/>
    </source>
</evidence>
<dbReference type="PROSITE" id="PS00027">
    <property type="entry name" value="HOMEOBOX_1"/>
    <property type="match status" value="1"/>
</dbReference>
<keyword evidence="2 5" id="KW-0238">DNA-binding</keyword>
<reference evidence="8" key="2">
    <citation type="submission" date="2025-09" db="UniProtKB">
        <authorList>
            <consortium name="Ensembl"/>
        </authorList>
    </citation>
    <scope>IDENTIFICATION</scope>
</reference>
<keyword evidence="3 5" id="KW-0371">Homeobox</keyword>
<dbReference type="AlphaFoldDB" id="A0A673UNN1"/>
<evidence type="ECO:0000256" key="5">
    <source>
        <dbReference type="PROSITE-ProRule" id="PRU00108"/>
    </source>
</evidence>
<evidence type="ECO:0000256" key="3">
    <source>
        <dbReference type="ARBA" id="ARBA00023155"/>
    </source>
</evidence>
<dbReference type="GO" id="GO:0000977">
    <property type="term" value="F:RNA polymerase II transcription regulatory region sequence-specific DNA binding"/>
    <property type="evidence" value="ECO:0007669"/>
    <property type="project" value="TreeGrafter"/>
</dbReference>
<sequence>MEHNLGCSHYDVGYRSVGVGREEEEHNEMKTTLASSLLTEEEENTASKLKRGAAAVNYVGMRKPNLFDDENPEVGFGGGLASPQQLEEPVTPAAVGPLIAERKQRRYRTSFTQLQLRELEDVFHRIPYPDGFTREEIAGRLNLTEAKVQVWFQNRRAKWRRHQREMMLRNMASVALGPPVGVIFDGHYHAIPVLDPTLRYVPLVPQGLMPPGPPLHPEPPGPPLPHGPPMIPMPPPPPVLPFALAPVDMAWAPFINDYFAGPTF</sequence>
<dbReference type="PANTHER" id="PTHR24329">
    <property type="entry name" value="HOMEOBOX PROTEIN ARISTALESS"/>
    <property type="match status" value="1"/>
</dbReference>
<accession>A0A673UNN1</accession>
<gene>
    <name evidence="8" type="primary">ESX1</name>
</gene>
<organism evidence="8 9">
    <name type="scientific">Suricata suricatta</name>
    <name type="common">Meerkat</name>
    <dbReference type="NCBI Taxonomy" id="37032"/>
    <lineage>
        <taxon>Eukaryota</taxon>
        <taxon>Metazoa</taxon>
        <taxon>Chordata</taxon>
        <taxon>Craniata</taxon>
        <taxon>Vertebrata</taxon>
        <taxon>Euteleostomi</taxon>
        <taxon>Mammalia</taxon>
        <taxon>Eutheria</taxon>
        <taxon>Laurasiatheria</taxon>
        <taxon>Carnivora</taxon>
        <taxon>Feliformia</taxon>
        <taxon>Herpestidae</taxon>
        <taxon>Suricata</taxon>
    </lineage>
</organism>